<dbReference type="InterPro" id="IPR029017">
    <property type="entry name" value="Enolase-like_N"/>
</dbReference>
<evidence type="ECO:0000259" key="2">
    <source>
        <dbReference type="SMART" id="SM00922"/>
    </source>
</evidence>
<keyword evidence="1" id="KW-0456">Lyase</keyword>
<dbReference type="InterPro" id="IPR013341">
    <property type="entry name" value="Mandelate_racemase_N_dom"/>
</dbReference>
<dbReference type="SFLD" id="SFLDG00179">
    <property type="entry name" value="mandelate_racemase"/>
    <property type="match status" value="1"/>
</dbReference>
<feature type="domain" description="Mandelate racemase/muconate lactonizing enzyme C-terminal" evidence="2">
    <location>
        <begin position="148"/>
        <end position="243"/>
    </location>
</feature>
<evidence type="ECO:0000313" key="4">
    <source>
        <dbReference type="Proteomes" id="UP001248581"/>
    </source>
</evidence>
<dbReference type="Gene3D" id="3.20.20.120">
    <property type="entry name" value="Enolase-like C-terminal domain"/>
    <property type="match status" value="1"/>
</dbReference>
<dbReference type="InterPro" id="IPR036849">
    <property type="entry name" value="Enolase-like_C_sf"/>
</dbReference>
<dbReference type="CDD" id="cd03316">
    <property type="entry name" value="MR_like"/>
    <property type="match status" value="1"/>
</dbReference>
<proteinExistence type="predicted"/>
<dbReference type="InterPro" id="IPR018110">
    <property type="entry name" value="Mandel_Rmase/mucon_lact_enz_CS"/>
</dbReference>
<dbReference type="Gene3D" id="3.30.390.10">
    <property type="entry name" value="Enolase-like, N-terminal domain"/>
    <property type="match status" value="1"/>
</dbReference>
<dbReference type="PROSITE" id="PS00908">
    <property type="entry name" value="MR_MLE_1"/>
    <property type="match status" value="1"/>
</dbReference>
<dbReference type="PANTHER" id="PTHR48080">
    <property type="entry name" value="D-GALACTONATE DEHYDRATASE-RELATED"/>
    <property type="match status" value="1"/>
</dbReference>
<sequence>MKIVCIRSHHLRCHLEKPFGFSQWSYDQRNVLVIEIITDTGISGWGECYGPADVTQSAVNNFYAPRIIGMDAYATDAIWQHMWRSSLDFARAGIMMGAMSGIDMALWDLKGKALGLSVSELMGGRQRDFIPCYATGMYYQDLTEDALLPLLVEEAKGYADEGFKAMKIKVGKNPDFDQQLITAMREALPNTTLMADSNHAYDLPEAIRIGRLLDKHDYDWFEEPLSPEHLPLFQQLHNKLDLAIATGECEQTRFGFQKLIASGGVTLLQPDLAYCGGPSEALKIRTLASANGINCVPHVWGTQLNLAAATHFLASAYHEPGRAEEKQLMLEYDRTENPLRDELYSVAVHIEGGQASVPTAPGLGVNIDLNAIKQFDINNTETR</sequence>
<dbReference type="SMART" id="SM00922">
    <property type="entry name" value="MR_MLE"/>
    <property type="match status" value="1"/>
</dbReference>
<dbReference type="PANTHER" id="PTHR48080:SF2">
    <property type="entry name" value="D-GALACTONATE DEHYDRATASE"/>
    <property type="match status" value="1"/>
</dbReference>
<protein>
    <submittedName>
        <fullName evidence="3">Mandelate racemase/muconate lactonizing enzyme family protein</fullName>
    </submittedName>
</protein>
<dbReference type="RefSeq" id="WP_348388286.1">
    <property type="nucleotide sequence ID" value="NZ_CP134146.1"/>
</dbReference>
<dbReference type="InterPro" id="IPR034593">
    <property type="entry name" value="DgoD-like"/>
</dbReference>
<gene>
    <name evidence="3" type="ORF">RI845_03050</name>
</gene>
<dbReference type="SUPFAM" id="SSF51604">
    <property type="entry name" value="Enolase C-terminal domain-like"/>
    <property type="match status" value="1"/>
</dbReference>
<dbReference type="SFLD" id="SFLDS00001">
    <property type="entry name" value="Enolase"/>
    <property type="match status" value="1"/>
</dbReference>
<evidence type="ECO:0000256" key="1">
    <source>
        <dbReference type="ARBA" id="ARBA00023239"/>
    </source>
</evidence>
<dbReference type="Pfam" id="PF02746">
    <property type="entry name" value="MR_MLE_N"/>
    <property type="match status" value="1"/>
</dbReference>
<keyword evidence="4" id="KW-1185">Reference proteome</keyword>
<dbReference type="InterPro" id="IPR029065">
    <property type="entry name" value="Enolase_C-like"/>
</dbReference>
<dbReference type="Pfam" id="PF13378">
    <property type="entry name" value="MR_MLE_C"/>
    <property type="match status" value="1"/>
</dbReference>
<evidence type="ECO:0000313" key="3">
    <source>
        <dbReference type="EMBL" id="WNC69142.1"/>
    </source>
</evidence>
<reference evidence="4" key="1">
    <citation type="submission" date="2023-09" db="EMBL/GenBank/DDBJ databases">
        <authorList>
            <person name="Li S."/>
            <person name="Li X."/>
            <person name="Zhang C."/>
            <person name="Zhao Z."/>
        </authorList>
    </citation>
    <scope>NUCLEOTIDE SEQUENCE [LARGE SCALE GENOMIC DNA]</scope>
    <source>
        <strain evidence="4">SQ345</strain>
    </source>
</reference>
<dbReference type="InterPro" id="IPR013342">
    <property type="entry name" value="Mandelate_racemase_C"/>
</dbReference>
<organism evidence="3 4">
    <name type="scientific">Thalassotalea nanhaiensis</name>
    <dbReference type="NCBI Taxonomy" id="3065648"/>
    <lineage>
        <taxon>Bacteria</taxon>
        <taxon>Pseudomonadati</taxon>
        <taxon>Pseudomonadota</taxon>
        <taxon>Gammaproteobacteria</taxon>
        <taxon>Alteromonadales</taxon>
        <taxon>Colwelliaceae</taxon>
        <taxon>Thalassotalea</taxon>
    </lineage>
</organism>
<name>A0ABY9TK47_9GAMM</name>
<dbReference type="Proteomes" id="UP001248581">
    <property type="component" value="Chromosome"/>
</dbReference>
<dbReference type="SUPFAM" id="SSF54826">
    <property type="entry name" value="Enolase N-terminal domain-like"/>
    <property type="match status" value="1"/>
</dbReference>
<dbReference type="EMBL" id="CP134146">
    <property type="protein sequence ID" value="WNC69142.1"/>
    <property type="molecule type" value="Genomic_DNA"/>
</dbReference>
<accession>A0ABY9TK47</accession>